<dbReference type="InterPro" id="IPR035107">
    <property type="entry name" value="tRNA_thiolation_TtcA_Ctu1"/>
</dbReference>
<evidence type="ECO:0000313" key="4">
    <source>
        <dbReference type="EMBL" id="KDR95666.1"/>
    </source>
</evidence>
<feature type="binding site" evidence="2">
    <location>
        <position position="132"/>
    </location>
    <ligand>
        <name>ATP</name>
        <dbReference type="ChEBI" id="CHEBI:30616"/>
    </ligand>
</feature>
<dbReference type="CDD" id="cd24138">
    <property type="entry name" value="TtcA-like"/>
    <property type="match status" value="1"/>
</dbReference>
<evidence type="ECO:0000259" key="3">
    <source>
        <dbReference type="Pfam" id="PF01171"/>
    </source>
</evidence>
<name>A0A069RF90_PEPLI</name>
<comment type="caution">
    <text evidence="4">The sequence shown here is derived from an EMBL/GenBank/DDBJ whole genome shotgun (WGS) entry which is preliminary data.</text>
</comment>
<evidence type="ECO:0000313" key="5">
    <source>
        <dbReference type="Proteomes" id="UP000027946"/>
    </source>
</evidence>
<dbReference type="OrthoDB" id="9801054at2"/>
<gene>
    <name evidence="4" type="primary">ttcA</name>
    <name evidence="4" type="ORF">CLIT_10c03930</name>
</gene>
<dbReference type="AlphaFoldDB" id="A0A069RF90"/>
<evidence type="ECO:0000256" key="1">
    <source>
        <dbReference type="ARBA" id="ARBA00022679"/>
    </source>
</evidence>
<dbReference type="GO" id="GO:0008033">
    <property type="term" value="P:tRNA processing"/>
    <property type="evidence" value="ECO:0007669"/>
    <property type="project" value="InterPro"/>
</dbReference>
<keyword evidence="5" id="KW-1185">Reference proteome</keyword>
<dbReference type="InterPro" id="IPR011063">
    <property type="entry name" value="TilS/TtcA_N"/>
</dbReference>
<organism evidence="4 5">
    <name type="scientific">Peptoclostridium litorale DSM 5388</name>
    <dbReference type="NCBI Taxonomy" id="1121324"/>
    <lineage>
        <taxon>Bacteria</taxon>
        <taxon>Bacillati</taxon>
        <taxon>Bacillota</taxon>
        <taxon>Clostridia</taxon>
        <taxon>Peptostreptococcales</taxon>
        <taxon>Peptoclostridiaceae</taxon>
        <taxon>Peptoclostridium</taxon>
    </lineage>
</organism>
<dbReference type="SUPFAM" id="SSF52402">
    <property type="entry name" value="Adenine nucleotide alpha hydrolases-like"/>
    <property type="match status" value="1"/>
</dbReference>
<keyword evidence="1" id="KW-0808">Transferase</keyword>
<feature type="binding site" evidence="2">
    <location>
        <position position="38"/>
    </location>
    <ligand>
        <name>ATP</name>
        <dbReference type="ChEBI" id="CHEBI:30616"/>
    </ligand>
</feature>
<keyword evidence="2" id="KW-0547">Nucleotide-binding</keyword>
<feature type="binding site" evidence="2">
    <location>
        <position position="64"/>
    </location>
    <ligand>
        <name>ATP</name>
        <dbReference type="ChEBI" id="CHEBI:30616"/>
    </ligand>
</feature>
<dbReference type="PIRSF" id="PIRSF004976">
    <property type="entry name" value="ATPase_YdaO"/>
    <property type="match status" value="1"/>
</dbReference>
<dbReference type="EMBL" id="JJMM01000010">
    <property type="protein sequence ID" value="KDR95666.1"/>
    <property type="molecule type" value="Genomic_DNA"/>
</dbReference>
<proteinExistence type="predicted"/>
<sequence>MKKYLNRLILNDMRRAIEDFRLIEDGDRVAVGLSGGKDSITLLYALRLLRDYSNMKFTLLGIHIDNGMANGFDEIEKFCGEQNIDIHIEKTNIREQLDFESSKSACYMCARLRKGALKRVCKDKGYNKIALGHHMDDAVETFFMNMVYTGKLGSFAPIITEGTTSLIRPMVYVKEESIIKISEIEKLPVAGSSCPLNGETKRDEVSDLIMDIQKKYPDIKEKVISSLSNVRKEGIWENLKGEW</sequence>
<dbReference type="Pfam" id="PF01171">
    <property type="entry name" value="ATP_bind_3"/>
    <property type="match status" value="1"/>
</dbReference>
<dbReference type="RefSeq" id="WP_038264087.1">
    <property type="nucleotide sequence ID" value="NZ_FSRH01000006.1"/>
</dbReference>
<dbReference type="PANTHER" id="PTHR43686">
    <property type="entry name" value="SULFURTRANSFERASE-RELATED"/>
    <property type="match status" value="1"/>
</dbReference>
<accession>A0A069RF90</accession>
<feature type="binding site" evidence="2">
    <location>
        <position position="137"/>
    </location>
    <ligand>
        <name>ATP</name>
        <dbReference type="ChEBI" id="CHEBI:30616"/>
    </ligand>
</feature>
<feature type="binding site" evidence="2">
    <location>
        <begin position="32"/>
        <end position="34"/>
    </location>
    <ligand>
        <name>ATP</name>
        <dbReference type="ChEBI" id="CHEBI:30616"/>
    </ligand>
</feature>
<dbReference type="Proteomes" id="UP000027946">
    <property type="component" value="Unassembled WGS sequence"/>
</dbReference>
<feature type="domain" description="tRNA(Ile)-lysidine/2-thiocytidine synthase N-terminal" evidence="3">
    <location>
        <begin position="29"/>
        <end position="187"/>
    </location>
</feature>
<dbReference type="PANTHER" id="PTHR43686:SF1">
    <property type="entry name" value="AMINOTRAN_5 DOMAIN-CONTAINING PROTEIN"/>
    <property type="match status" value="1"/>
</dbReference>
<dbReference type="Gene3D" id="3.40.50.620">
    <property type="entry name" value="HUPs"/>
    <property type="match status" value="1"/>
</dbReference>
<dbReference type="InterPro" id="IPR014729">
    <property type="entry name" value="Rossmann-like_a/b/a_fold"/>
</dbReference>
<keyword evidence="2" id="KW-0067">ATP-binding</keyword>
<evidence type="ECO:0000256" key="2">
    <source>
        <dbReference type="PIRSR" id="PIRSR004976-51"/>
    </source>
</evidence>
<protein>
    <submittedName>
        <fullName evidence="4">tRNA 2-thiocytidine biosynthesis protein TtcA</fullName>
    </submittedName>
</protein>
<reference evidence="4 5" key="1">
    <citation type="submission" date="2014-03" db="EMBL/GenBank/DDBJ databases">
        <title>Genome sequence of Clostridium litorale W6, DSM 5388.</title>
        <authorList>
            <person name="Poehlein A."/>
            <person name="Jagirdar A."/>
            <person name="Khonsari B."/>
            <person name="Chibani C.M."/>
            <person name="Gutierrez Gutierrez D.A."/>
            <person name="Davydova E."/>
            <person name="Alghaithi H.S."/>
            <person name="Nair K.P."/>
            <person name="Dhamotharan K."/>
            <person name="Chandran L."/>
            <person name="G W."/>
            <person name="Daniel R."/>
        </authorList>
    </citation>
    <scope>NUCLEOTIDE SEQUENCE [LARGE SCALE GENOMIC DNA]</scope>
    <source>
        <strain evidence="4 5">W6</strain>
    </source>
</reference>
<dbReference type="eggNOG" id="COG0037">
    <property type="taxonomic scope" value="Bacteria"/>
</dbReference>
<dbReference type="GO" id="GO:0016740">
    <property type="term" value="F:transferase activity"/>
    <property type="evidence" value="ECO:0007669"/>
    <property type="project" value="UniProtKB-KW"/>
</dbReference>
<dbReference type="GO" id="GO:0005524">
    <property type="term" value="F:ATP binding"/>
    <property type="evidence" value="ECO:0007669"/>
    <property type="project" value="UniProtKB-KW"/>
</dbReference>
<dbReference type="STRING" id="1121324.CLIT_10c03930"/>